<reference evidence="1" key="1">
    <citation type="submission" date="2014-09" db="EMBL/GenBank/DDBJ databases">
        <authorList>
            <person name="Magalhaes I.L.F."/>
            <person name="Oliveira U."/>
            <person name="Santos F.R."/>
            <person name="Vidigal T.H.D.A."/>
            <person name="Brescovit A.D."/>
            <person name="Santos A.J."/>
        </authorList>
    </citation>
    <scope>NUCLEOTIDE SEQUENCE</scope>
    <source>
        <tissue evidence="1">Shoot tissue taken approximately 20 cm above the soil surface</tissue>
    </source>
</reference>
<organism evidence="1">
    <name type="scientific">Arundo donax</name>
    <name type="common">Giant reed</name>
    <name type="synonym">Donax arundinaceus</name>
    <dbReference type="NCBI Taxonomy" id="35708"/>
    <lineage>
        <taxon>Eukaryota</taxon>
        <taxon>Viridiplantae</taxon>
        <taxon>Streptophyta</taxon>
        <taxon>Embryophyta</taxon>
        <taxon>Tracheophyta</taxon>
        <taxon>Spermatophyta</taxon>
        <taxon>Magnoliopsida</taxon>
        <taxon>Liliopsida</taxon>
        <taxon>Poales</taxon>
        <taxon>Poaceae</taxon>
        <taxon>PACMAD clade</taxon>
        <taxon>Arundinoideae</taxon>
        <taxon>Arundineae</taxon>
        <taxon>Arundo</taxon>
    </lineage>
</organism>
<reference evidence="1" key="2">
    <citation type="journal article" date="2015" name="Data Brief">
        <title>Shoot transcriptome of the giant reed, Arundo donax.</title>
        <authorList>
            <person name="Barrero R.A."/>
            <person name="Guerrero F.D."/>
            <person name="Moolhuijzen P."/>
            <person name="Goolsby J.A."/>
            <person name="Tidwell J."/>
            <person name="Bellgard S.E."/>
            <person name="Bellgard M.I."/>
        </authorList>
    </citation>
    <scope>NUCLEOTIDE SEQUENCE</scope>
    <source>
        <tissue evidence="1">Shoot tissue taken approximately 20 cm above the soil surface</tissue>
    </source>
</reference>
<sequence length="25" mass="3046">MHRSPKPLNHQARDWFEQVQLLNSN</sequence>
<accession>A0A0A9C080</accession>
<name>A0A0A9C080_ARUDO</name>
<protein>
    <submittedName>
        <fullName evidence="1">Uncharacterized protein</fullName>
    </submittedName>
</protein>
<dbReference type="AlphaFoldDB" id="A0A0A9C080"/>
<proteinExistence type="predicted"/>
<evidence type="ECO:0000313" key="1">
    <source>
        <dbReference type="EMBL" id="JAD64932.1"/>
    </source>
</evidence>
<dbReference type="EMBL" id="GBRH01232963">
    <property type="protein sequence ID" value="JAD64932.1"/>
    <property type="molecule type" value="Transcribed_RNA"/>
</dbReference>